<dbReference type="Proteomes" id="UP001497623">
    <property type="component" value="Unassembled WGS sequence"/>
</dbReference>
<dbReference type="GO" id="GO:0005737">
    <property type="term" value="C:cytoplasm"/>
    <property type="evidence" value="ECO:0007669"/>
    <property type="project" value="TreeGrafter"/>
</dbReference>
<evidence type="ECO:0000256" key="4">
    <source>
        <dbReference type="ARBA" id="ARBA00013030"/>
    </source>
</evidence>
<comment type="pathway">
    <text evidence="2">Amino-acid biosynthesis; L-serine biosynthesis; L-serine from 3-phospho-D-glycerate: step 2/3.</text>
</comment>
<evidence type="ECO:0000256" key="5">
    <source>
        <dbReference type="ARBA" id="ARBA00022576"/>
    </source>
</evidence>
<dbReference type="InterPro" id="IPR000192">
    <property type="entry name" value="Aminotrans_V_dom"/>
</dbReference>
<dbReference type="EC" id="2.6.1.52" evidence="4"/>
<keyword evidence="7" id="KW-0808">Transferase</keyword>
<keyword evidence="5" id="KW-0032">Aminotransferase</keyword>
<gene>
    <name evidence="13" type="ORF">MNOR_LOCUS33960</name>
</gene>
<evidence type="ECO:0000256" key="10">
    <source>
        <dbReference type="ARBA" id="ARBA00047630"/>
    </source>
</evidence>
<evidence type="ECO:0000256" key="1">
    <source>
        <dbReference type="ARBA" id="ARBA00001933"/>
    </source>
</evidence>
<evidence type="ECO:0000256" key="2">
    <source>
        <dbReference type="ARBA" id="ARBA00005099"/>
    </source>
</evidence>
<evidence type="ECO:0000256" key="7">
    <source>
        <dbReference type="ARBA" id="ARBA00022679"/>
    </source>
</evidence>
<comment type="caution">
    <text evidence="13">The sequence shown here is derived from an EMBL/GenBank/DDBJ whole genome shotgun (WGS) entry which is preliminary data.</text>
</comment>
<comment type="similarity">
    <text evidence="3">Belongs to the class-V pyridoxal-phosphate-dependent aminotransferase family. SerC subfamily.</text>
</comment>
<dbReference type="EMBL" id="CAXKWB010050644">
    <property type="protein sequence ID" value="CAL4170145.1"/>
    <property type="molecule type" value="Genomic_DNA"/>
</dbReference>
<comment type="cofactor">
    <cofactor evidence="1">
        <name>pyridoxal 5'-phosphate</name>
        <dbReference type="ChEBI" id="CHEBI:597326"/>
    </cofactor>
</comment>
<organism evidence="13 14">
    <name type="scientific">Meganyctiphanes norvegica</name>
    <name type="common">Northern krill</name>
    <name type="synonym">Thysanopoda norvegica</name>
    <dbReference type="NCBI Taxonomy" id="48144"/>
    <lineage>
        <taxon>Eukaryota</taxon>
        <taxon>Metazoa</taxon>
        <taxon>Ecdysozoa</taxon>
        <taxon>Arthropoda</taxon>
        <taxon>Crustacea</taxon>
        <taxon>Multicrustacea</taxon>
        <taxon>Malacostraca</taxon>
        <taxon>Eumalacostraca</taxon>
        <taxon>Eucarida</taxon>
        <taxon>Euphausiacea</taxon>
        <taxon>Euphausiidae</taxon>
        <taxon>Meganyctiphanes</taxon>
    </lineage>
</organism>
<dbReference type="Pfam" id="PF00266">
    <property type="entry name" value="Aminotran_5"/>
    <property type="match status" value="1"/>
</dbReference>
<name>A0AAV2SAH3_MEGNR</name>
<keyword evidence="9" id="KW-0718">Serine biosynthesis</keyword>
<keyword evidence="8" id="KW-0663">Pyridoxal phosphate</keyword>
<proteinExistence type="inferred from homology"/>
<dbReference type="InterPro" id="IPR015424">
    <property type="entry name" value="PyrdxlP-dep_Trfase"/>
</dbReference>
<dbReference type="PANTHER" id="PTHR43247">
    <property type="entry name" value="PHOSPHOSERINE AMINOTRANSFERASE"/>
    <property type="match status" value="1"/>
</dbReference>
<dbReference type="Gene3D" id="3.90.1150.10">
    <property type="entry name" value="Aspartate Aminotransferase, domain 1"/>
    <property type="match status" value="1"/>
</dbReference>
<dbReference type="PANTHER" id="PTHR43247:SF1">
    <property type="entry name" value="PHOSPHOSERINE AMINOTRANSFERASE"/>
    <property type="match status" value="1"/>
</dbReference>
<reference evidence="13 14" key="1">
    <citation type="submission" date="2024-05" db="EMBL/GenBank/DDBJ databases">
        <authorList>
            <person name="Wallberg A."/>
        </authorList>
    </citation>
    <scope>NUCLEOTIDE SEQUENCE [LARGE SCALE GENOMIC DNA]</scope>
</reference>
<dbReference type="GO" id="GO:0004648">
    <property type="term" value="F:O-phospho-L-serine:2-oxoglutarate aminotransferase activity"/>
    <property type="evidence" value="ECO:0007669"/>
    <property type="project" value="UniProtKB-EC"/>
</dbReference>
<evidence type="ECO:0000313" key="13">
    <source>
        <dbReference type="EMBL" id="CAL4170145.1"/>
    </source>
</evidence>
<feature type="domain" description="Aminotransferase class V" evidence="12">
    <location>
        <begin position="2"/>
        <end position="105"/>
    </location>
</feature>
<keyword evidence="6" id="KW-0028">Amino-acid biosynthesis</keyword>
<accession>A0AAV2SAH3</accession>
<dbReference type="FunFam" id="3.90.1150.10:FF:000006">
    <property type="entry name" value="Phosphoserine aminotransferase"/>
    <property type="match status" value="1"/>
</dbReference>
<evidence type="ECO:0000256" key="8">
    <source>
        <dbReference type="ARBA" id="ARBA00022898"/>
    </source>
</evidence>
<evidence type="ECO:0000256" key="9">
    <source>
        <dbReference type="ARBA" id="ARBA00023299"/>
    </source>
</evidence>
<evidence type="ECO:0000256" key="3">
    <source>
        <dbReference type="ARBA" id="ARBA00006904"/>
    </source>
</evidence>
<comment type="catalytic activity">
    <reaction evidence="11">
        <text>O-phospho-L-serine + 2-oxoglutarate = 3-phosphooxypyruvate + L-glutamate</text>
        <dbReference type="Rhea" id="RHEA:14329"/>
        <dbReference type="ChEBI" id="CHEBI:16810"/>
        <dbReference type="ChEBI" id="CHEBI:18110"/>
        <dbReference type="ChEBI" id="CHEBI:29985"/>
        <dbReference type="ChEBI" id="CHEBI:57524"/>
        <dbReference type="EC" id="2.6.1.52"/>
    </reaction>
</comment>
<dbReference type="InterPro" id="IPR022278">
    <property type="entry name" value="Pser_aminoTfrase"/>
</dbReference>
<evidence type="ECO:0000259" key="12">
    <source>
        <dbReference type="Pfam" id="PF00266"/>
    </source>
</evidence>
<dbReference type="InterPro" id="IPR015422">
    <property type="entry name" value="PyrdxlP-dep_Trfase_small"/>
</dbReference>
<evidence type="ECO:0000313" key="14">
    <source>
        <dbReference type="Proteomes" id="UP001497623"/>
    </source>
</evidence>
<dbReference type="AlphaFoldDB" id="A0AAV2SAH3"/>
<keyword evidence="14" id="KW-1185">Reference proteome</keyword>
<dbReference type="GO" id="GO:0030170">
    <property type="term" value="F:pyridoxal phosphate binding"/>
    <property type="evidence" value="ECO:0007669"/>
    <property type="project" value="TreeGrafter"/>
</dbReference>
<feature type="non-terminal residue" evidence="13">
    <location>
        <position position="1"/>
    </location>
</feature>
<evidence type="ECO:0000256" key="6">
    <source>
        <dbReference type="ARBA" id="ARBA00022605"/>
    </source>
</evidence>
<dbReference type="GO" id="GO:0006564">
    <property type="term" value="P:L-serine biosynthetic process"/>
    <property type="evidence" value="ECO:0007669"/>
    <property type="project" value="UniProtKB-KW"/>
</dbReference>
<sequence length="117" mass="13133">ETLRWVKKEGSVKEMERRSKEKSSLLYALIDESNGFYCNPVDSAVRSRMNVVFRVGGKSGNEDLEKAFLDAATKEGLLSLKGHRSVGGIRASIYNAITINDVTRLANFMKTFRTNNQ</sequence>
<evidence type="ECO:0000256" key="11">
    <source>
        <dbReference type="ARBA" id="ARBA00049007"/>
    </source>
</evidence>
<comment type="catalytic activity">
    <reaction evidence="10">
        <text>4-(phosphooxy)-L-threonine + 2-oxoglutarate = (R)-3-hydroxy-2-oxo-4-phosphooxybutanoate + L-glutamate</text>
        <dbReference type="Rhea" id="RHEA:16573"/>
        <dbReference type="ChEBI" id="CHEBI:16810"/>
        <dbReference type="ChEBI" id="CHEBI:29985"/>
        <dbReference type="ChEBI" id="CHEBI:58452"/>
        <dbReference type="ChEBI" id="CHEBI:58538"/>
        <dbReference type="EC" id="2.6.1.52"/>
    </reaction>
</comment>
<dbReference type="SUPFAM" id="SSF53383">
    <property type="entry name" value="PLP-dependent transferases"/>
    <property type="match status" value="1"/>
</dbReference>
<protein>
    <recommendedName>
        <fullName evidence="4">phosphoserine transaminase</fullName>
        <ecNumber evidence="4">2.6.1.52</ecNumber>
    </recommendedName>
</protein>